<evidence type="ECO:0000256" key="10">
    <source>
        <dbReference type="SAM" id="SignalP"/>
    </source>
</evidence>
<comment type="similarity">
    <text evidence="2">Belongs to the peptidase C13 family.</text>
</comment>
<reference evidence="11" key="1">
    <citation type="submission" date="2001-06" db="EMBL/GenBank/DDBJ databases">
        <title>Functional expression and characterization of a Fasciola hepatica Legumain like precursor.</title>
        <authorList>
            <person name="Khaznadji E."/>
            <person name="Moire N."/>
            <person name="Boulard C."/>
        </authorList>
    </citation>
    <scope>NUCLEOTIDE SEQUENCE</scope>
</reference>
<dbReference type="InterPro" id="IPR048501">
    <property type="entry name" value="Legum_prodom"/>
</dbReference>
<evidence type="ECO:0000313" key="11">
    <source>
        <dbReference type="EMBL" id="CAC85636.1"/>
    </source>
</evidence>
<feature type="signal peptide" evidence="10">
    <location>
        <begin position="1"/>
        <end position="19"/>
    </location>
</feature>
<dbReference type="PRINTS" id="PR00776">
    <property type="entry name" value="HEMOGLOBNASE"/>
</dbReference>
<dbReference type="EMBL" id="AJ314846">
    <property type="protein sequence ID" value="CAC85636.1"/>
    <property type="molecule type" value="mRNA"/>
</dbReference>
<evidence type="ECO:0000256" key="7">
    <source>
        <dbReference type="ARBA" id="ARBA00022807"/>
    </source>
</evidence>
<comment type="catalytic activity">
    <reaction evidence="1">
        <text>Hydrolysis of proteins and small molecule substrates at -Asn-|-Xaa- bonds.</text>
        <dbReference type="EC" id="3.4.22.34"/>
    </reaction>
</comment>
<keyword evidence="6" id="KW-0378">Hydrolase</keyword>
<dbReference type="InterPro" id="IPR046427">
    <property type="entry name" value="Legumain_prodom_sf"/>
</dbReference>
<dbReference type="Gene3D" id="1.10.132.130">
    <property type="match status" value="1"/>
</dbReference>
<evidence type="ECO:0000256" key="4">
    <source>
        <dbReference type="ARBA" id="ARBA00022670"/>
    </source>
</evidence>
<keyword evidence="7" id="KW-0788">Thiol protease</keyword>
<dbReference type="GO" id="GO:0006624">
    <property type="term" value="P:vacuolar protein processing"/>
    <property type="evidence" value="ECO:0007669"/>
    <property type="project" value="TreeGrafter"/>
</dbReference>
<gene>
    <name evidence="11" type="primary">leg1</name>
</gene>
<dbReference type="MEROPS" id="C13.005"/>
<dbReference type="CDD" id="cd21115">
    <property type="entry name" value="legumain_C"/>
    <property type="match status" value="1"/>
</dbReference>
<dbReference type="PIRSF" id="PIRSF019663">
    <property type="entry name" value="Legumain"/>
    <property type="match status" value="1"/>
</dbReference>
<dbReference type="GO" id="GO:0051603">
    <property type="term" value="P:proteolysis involved in protein catabolic process"/>
    <property type="evidence" value="ECO:0007669"/>
    <property type="project" value="TreeGrafter"/>
</dbReference>
<keyword evidence="4" id="KW-0645">Protease</keyword>
<dbReference type="Pfam" id="PF01650">
    <property type="entry name" value="Peptidase_C13"/>
    <property type="match status" value="1"/>
</dbReference>
<keyword evidence="5 10" id="KW-0732">Signal</keyword>
<dbReference type="Gene3D" id="3.40.50.1460">
    <property type="match status" value="1"/>
</dbReference>
<dbReference type="EC" id="3.4.22.34" evidence="3"/>
<evidence type="ECO:0000256" key="2">
    <source>
        <dbReference type="ARBA" id="ARBA00009941"/>
    </source>
</evidence>
<dbReference type="GO" id="GO:0005773">
    <property type="term" value="C:vacuole"/>
    <property type="evidence" value="ECO:0007669"/>
    <property type="project" value="GOC"/>
</dbReference>
<dbReference type="PANTHER" id="PTHR12000:SF42">
    <property type="entry name" value="LEGUMAIN"/>
    <property type="match status" value="1"/>
</dbReference>
<feature type="chain" id="PRO_5004283465" description="Hemoglobinase" evidence="10">
    <location>
        <begin position="20"/>
        <end position="419"/>
    </location>
</feature>
<evidence type="ECO:0000256" key="1">
    <source>
        <dbReference type="ARBA" id="ARBA00000810"/>
    </source>
</evidence>
<evidence type="ECO:0000256" key="5">
    <source>
        <dbReference type="ARBA" id="ARBA00022729"/>
    </source>
</evidence>
<dbReference type="FunFam" id="3.40.50.1460:FF:000006">
    <property type="entry name" value="Legumain"/>
    <property type="match status" value="1"/>
</dbReference>
<dbReference type="InterPro" id="IPR001096">
    <property type="entry name" value="Peptidase_C13"/>
</dbReference>
<organism evidence="11">
    <name type="scientific">Fasciola hepatica</name>
    <name type="common">Liver fluke</name>
    <dbReference type="NCBI Taxonomy" id="6192"/>
    <lineage>
        <taxon>Eukaryota</taxon>
        <taxon>Metazoa</taxon>
        <taxon>Spiralia</taxon>
        <taxon>Lophotrochozoa</taxon>
        <taxon>Platyhelminthes</taxon>
        <taxon>Trematoda</taxon>
        <taxon>Digenea</taxon>
        <taxon>Plagiorchiida</taxon>
        <taxon>Echinostomata</taxon>
        <taxon>Echinostomatoidea</taxon>
        <taxon>Fasciolidae</taxon>
        <taxon>Fasciola</taxon>
    </lineage>
</organism>
<dbReference type="AlphaFoldDB" id="Q711M2"/>
<evidence type="ECO:0000256" key="3">
    <source>
        <dbReference type="ARBA" id="ARBA00012628"/>
    </source>
</evidence>
<proteinExistence type="evidence at transcript level"/>
<evidence type="ECO:0000256" key="9">
    <source>
        <dbReference type="ARBA" id="ARBA00069042"/>
    </source>
</evidence>
<evidence type="ECO:0000256" key="8">
    <source>
        <dbReference type="ARBA" id="ARBA00055993"/>
    </source>
</evidence>
<name>Q711M2_FASHE</name>
<evidence type="ECO:0000256" key="6">
    <source>
        <dbReference type="ARBA" id="ARBA00022801"/>
    </source>
</evidence>
<accession>Q711M2</accession>
<dbReference type="PANTHER" id="PTHR12000">
    <property type="entry name" value="HEMOGLOBINASE FAMILY MEMBER"/>
    <property type="match status" value="1"/>
</dbReference>
<comment type="function">
    <text evidence="8">This protease is used by the parasite for degradation of the host globin.</text>
</comment>
<protein>
    <recommendedName>
        <fullName evidence="9">Hemoglobinase</fullName>
        <ecNumber evidence="3">3.4.22.34</ecNumber>
    </recommendedName>
</protein>
<sequence>MIFLSLFFGSTVFLGAVAGKNWAVLVAGSNGWPNYRHHADVCHAYQVLIKNGFAPENIVTIMYNDVAYSRQNPYRGKIFHDYKHKDVYEGVKIDYSGLQTSVNTFASVLSGDEHWKKAGYKVLQTGPDDNVFVYFTDHGARRLLLFPYDPLDWEYLSYLLSYMKEHKMSNKMLFYVDASYSASMFAETLPNNISVLAMTATNEHETNYAIFCDDPEVKSCMADEFSYQWISDIEKNELSKRTIENHFMAVKQAVSHSHVNLFGDMEISKLPLSEFFSKGDKNDFHEISTDSSMQMQDESKATQAHLISLTKQLTGSNSPRQVELAHRRLNRALELGKMARETMDEIVNAVTTNGPPNGKHNDKHTYVECYRTAYKQYENKCHSIYQVPEVSNELEKLDHLCEQGYDVKMIVQAIFDTCA</sequence>
<dbReference type="GO" id="GO:0004197">
    <property type="term" value="F:cysteine-type endopeptidase activity"/>
    <property type="evidence" value="ECO:0007669"/>
    <property type="project" value="UniProtKB-EC"/>
</dbReference>
<dbReference type="SMR" id="Q711M2"/>